<dbReference type="OrthoDB" id="2938467at2759"/>
<feature type="region of interest" description="Disordered" evidence="1">
    <location>
        <begin position="165"/>
        <end position="185"/>
    </location>
</feature>
<evidence type="ECO:0000256" key="1">
    <source>
        <dbReference type="SAM" id="MobiDB-lite"/>
    </source>
</evidence>
<evidence type="ECO:0008006" key="4">
    <source>
        <dbReference type="Google" id="ProtNLM"/>
    </source>
</evidence>
<keyword evidence="3" id="KW-1185">Reference proteome</keyword>
<protein>
    <recommendedName>
        <fullName evidence="4">F-box domain-containing protein</fullName>
    </recommendedName>
</protein>
<evidence type="ECO:0000313" key="3">
    <source>
        <dbReference type="Proteomes" id="UP000541558"/>
    </source>
</evidence>
<comment type="caution">
    <text evidence="2">The sequence shown here is derived from an EMBL/GenBank/DDBJ whole genome shotgun (WGS) entry which is preliminary data.</text>
</comment>
<reference evidence="2 3" key="1">
    <citation type="journal article" date="2020" name="ISME J.">
        <title>Uncovering the hidden diversity of litter-decomposition mechanisms in mushroom-forming fungi.</title>
        <authorList>
            <person name="Floudas D."/>
            <person name="Bentzer J."/>
            <person name="Ahren D."/>
            <person name="Johansson T."/>
            <person name="Persson P."/>
            <person name="Tunlid A."/>
        </authorList>
    </citation>
    <scope>NUCLEOTIDE SEQUENCE [LARGE SCALE GENOMIC DNA]</scope>
    <source>
        <strain evidence="2 3">CBS 175.51</strain>
    </source>
</reference>
<gene>
    <name evidence="2" type="ORF">D9611_011602</name>
</gene>
<dbReference type="EMBL" id="JAACJK010000226">
    <property type="protein sequence ID" value="KAF5311482.1"/>
    <property type="molecule type" value="Genomic_DNA"/>
</dbReference>
<name>A0A8H5AWJ9_9AGAR</name>
<accession>A0A8H5AWJ9</accession>
<proteinExistence type="predicted"/>
<dbReference type="Proteomes" id="UP000541558">
    <property type="component" value="Unassembled WGS sequence"/>
</dbReference>
<evidence type="ECO:0000313" key="2">
    <source>
        <dbReference type="EMBL" id="KAF5311482.1"/>
    </source>
</evidence>
<dbReference type="AlphaFoldDB" id="A0A8H5AWJ9"/>
<organism evidence="2 3">
    <name type="scientific">Ephemerocybe angulata</name>
    <dbReference type="NCBI Taxonomy" id="980116"/>
    <lineage>
        <taxon>Eukaryota</taxon>
        <taxon>Fungi</taxon>
        <taxon>Dikarya</taxon>
        <taxon>Basidiomycota</taxon>
        <taxon>Agaricomycotina</taxon>
        <taxon>Agaricomycetes</taxon>
        <taxon>Agaricomycetidae</taxon>
        <taxon>Agaricales</taxon>
        <taxon>Agaricineae</taxon>
        <taxon>Psathyrellaceae</taxon>
        <taxon>Ephemerocybe</taxon>
    </lineage>
</organism>
<sequence length="371" mass="41359">MAAWMLSEASCPQTSASPSWGSIFHPSRAPVNIADVATSLMKGVLSYGPRFFELEWCHFCRERHTPPEAAPVFRLPLDLGLRIVSFLPFSDRSALNASCRHLEKFVTNPVAARVRHTLREFGLDPGPFLESMQYHGAVIGGIAALRIFVEDVPMPRVLEVYTRQGHPDLGAPNQEEYDDDDPSADRGNGYRLVETAIFTYGKCQLLGYQHYGANVEKILRMRNSTLDREILFVQSRVPPIELIIEAPTTLLMNFITSNDAVCLYPDLTERRKGLLTLPIPDDRSSTLDVPVLDTLAGFRLYMFGNATQAVGRHRCPLHPSCPAVPRAYPDLLMYTVRFTDAGGYGSRLAESTWTLKVPSPCGSTERIEQST</sequence>